<dbReference type="PANTHER" id="PTHR43027:SF2">
    <property type="entry name" value="TRANSPORT PERMEASE PROTEIN"/>
    <property type="match status" value="1"/>
</dbReference>
<evidence type="ECO:0000313" key="7">
    <source>
        <dbReference type="EMBL" id="MBC3873803.1"/>
    </source>
</evidence>
<protein>
    <submittedName>
        <fullName evidence="7">ABC transporter permease</fullName>
    </submittedName>
</protein>
<feature type="transmembrane region" description="Helical" evidence="5">
    <location>
        <begin position="174"/>
        <end position="200"/>
    </location>
</feature>
<evidence type="ECO:0000259" key="6">
    <source>
        <dbReference type="PROSITE" id="PS51012"/>
    </source>
</evidence>
<gene>
    <name evidence="7" type="ORF">H8K55_09395</name>
</gene>
<evidence type="ECO:0000256" key="3">
    <source>
        <dbReference type="ARBA" id="ARBA00022989"/>
    </source>
</evidence>
<dbReference type="Proteomes" id="UP000624279">
    <property type="component" value="Unassembled WGS sequence"/>
</dbReference>
<keyword evidence="4 5" id="KW-0472">Membrane</keyword>
<dbReference type="RefSeq" id="WP_186941826.1">
    <property type="nucleotide sequence ID" value="NZ_JACOGA010000007.1"/>
</dbReference>
<comment type="caution">
    <text evidence="7">The sequence shown here is derived from an EMBL/GenBank/DDBJ whole genome shotgun (WGS) entry which is preliminary data.</text>
</comment>
<name>A0ABR6YB52_9BURK</name>
<evidence type="ECO:0000256" key="5">
    <source>
        <dbReference type="SAM" id="Phobius"/>
    </source>
</evidence>
<dbReference type="PROSITE" id="PS51012">
    <property type="entry name" value="ABC_TM2"/>
    <property type="match status" value="1"/>
</dbReference>
<dbReference type="InterPro" id="IPR052902">
    <property type="entry name" value="ABC-2_transporter"/>
</dbReference>
<dbReference type="InterPro" id="IPR013525">
    <property type="entry name" value="ABC2_TM"/>
</dbReference>
<feature type="transmembrane region" description="Helical" evidence="5">
    <location>
        <begin position="349"/>
        <end position="369"/>
    </location>
</feature>
<feature type="transmembrane region" description="Helical" evidence="5">
    <location>
        <begin position="289"/>
        <end position="309"/>
    </location>
</feature>
<evidence type="ECO:0000313" key="8">
    <source>
        <dbReference type="Proteomes" id="UP000624279"/>
    </source>
</evidence>
<dbReference type="Pfam" id="PF12698">
    <property type="entry name" value="ABC2_membrane_3"/>
    <property type="match status" value="1"/>
</dbReference>
<feature type="transmembrane region" description="Helical" evidence="5">
    <location>
        <begin position="259"/>
        <end position="282"/>
    </location>
</feature>
<evidence type="ECO:0000256" key="4">
    <source>
        <dbReference type="ARBA" id="ARBA00023136"/>
    </source>
</evidence>
<evidence type="ECO:0000256" key="2">
    <source>
        <dbReference type="ARBA" id="ARBA00022692"/>
    </source>
</evidence>
<keyword evidence="2 5" id="KW-0812">Transmembrane</keyword>
<keyword evidence="3 5" id="KW-1133">Transmembrane helix</keyword>
<feature type="transmembrane region" description="Helical" evidence="5">
    <location>
        <begin position="221"/>
        <end position="247"/>
    </location>
</feature>
<dbReference type="InterPro" id="IPR047817">
    <property type="entry name" value="ABC2_TM_bact-type"/>
</dbReference>
<feature type="transmembrane region" description="Helical" evidence="5">
    <location>
        <begin position="28"/>
        <end position="47"/>
    </location>
</feature>
<organism evidence="7 8">
    <name type="scientific">Undibacterium flavidum</name>
    <dbReference type="NCBI Taxonomy" id="2762297"/>
    <lineage>
        <taxon>Bacteria</taxon>
        <taxon>Pseudomonadati</taxon>
        <taxon>Pseudomonadota</taxon>
        <taxon>Betaproteobacteria</taxon>
        <taxon>Burkholderiales</taxon>
        <taxon>Oxalobacteraceae</taxon>
        <taxon>Undibacterium</taxon>
    </lineage>
</organism>
<comment type="subcellular location">
    <subcellularLocation>
        <location evidence="1">Membrane</location>
        <topology evidence="1">Multi-pass membrane protein</topology>
    </subcellularLocation>
</comment>
<dbReference type="EMBL" id="JACOGA010000007">
    <property type="protein sequence ID" value="MBC3873803.1"/>
    <property type="molecule type" value="Genomic_DNA"/>
</dbReference>
<reference evidence="7 8" key="1">
    <citation type="submission" date="2020-08" db="EMBL/GenBank/DDBJ databases">
        <title>Novel species isolated from subtropical streams in China.</title>
        <authorList>
            <person name="Lu H."/>
        </authorList>
    </citation>
    <scope>NUCLEOTIDE SEQUENCE [LARGE SCALE GENOMIC DNA]</scope>
    <source>
        <strain evidence="7 8">LX15W</strain>
    </source>
</reference>
<sequence>MNNNNNSIAFFFTYLKVDLLNFVRNKTAAFWTFAFPLLLLIIFMGSFGSSTGLGNVTIRFDDQDQSAVSQAFIEHVRFVFKQQKSIEVVFDKDANETLTLSIPKGFKQRLEAHQGTVLQLAGHAAPGIAGEIAEKILSSVADDFVLRQLYEYRGISVVSDLQKAKKSVNSNNNYAAYLVTGLLCMVVISTSLMGFVMPLVSSRQNGHFRIFELIPVSKIAVVLALAISKFIVILGSGILLFLFAILAYKLGLPAELARYGNGFLVLVMGVLGFLALALVVAARVKTSDWANIICNLIYFPLILLGNLFIPIEGSGNLTKVLDHMPVNLFVQALRGTIVGGDPLSTYTNFFLLFGALIICSLVYISRAFVLNRGVR</sequence>
<evidence type="ECO:0000256" key="1">
    <source>
        <dbReference type="ARBA" id="ARBA00004141"/>
    </source>
</evidence>
<dbReference type="PANTHER" id="PTHR43027">
    <property type="entry name" value="DOXORUBICIN RESISTANCE ABC TRANSPORTER PERMEASE PROTEIN DRRC-RELATED"/>
    <property type="match status" value="1"/>
</dbReference>
<accession>A0ABR6YB52</accession>
<proteinExistence type="predicted"/>
<keyword evidence="8" id="KW-1185">Reference proteome</keyword>
<feature type="domain" description="ABC transmembrane type-2" evidence="6">
    <location>
        <begin position="134"/>
        <end position="374"/>
    </location>
</feature>